<dbReference type="GeneID" id="10502160"/>
<dbReference type="GO" id="GO:0003677">
    <property type="term" value="F:DNA binding"/>
    <property type="evidence" value="ECO:0000318"/>
    <property type="project" value="GO_Central"/>
</dbReference>
<dbReference type="FunFam" id="1.10.20.10:FF:000214">
    <property type="match status" value="1"/>
</dbReference>
<dbReference type="GO" id="GO:0046982">
    <property type="term" value="F:protein heterodimerization activity"/>
    <property type="evidence" value="ECO:0007669"/>
    <property type="project" value="InterPro"/>
</dbReference>
<evidence type="ECO:0000313" key="4">
    <source>
        <dbReference type="Proteomes" id="UP000001064"/>
    </source>
</evidence>
<dbReference type="FunCoup" id="F0ZPD0">
    <property type="interactions" value="937"/>
</dbReference>
<dbReference type="eggNOG" id="ENOG502REEB">
    <property type="taxonomic scope" value="Eukaryota"/>
</dbReference>
<dbReference type="OrthoDB" id="20474at2759"/>
<name>F0ZPD0_DICPU</name>
<dbReference type="EMBL" id="GL871107">
    <property type="protein sequence ID" value="EGC34222.1"/>
    <property type="molecule type" value="Genomic_DNA"/>
</dbReference>
<evidence type="ECO:0000256" key="1">
    <source>
        <dbReference type="SAM" id="MobiDB-lite"/>
    </source>
</evidence>
<dbReference type="KEGG" id="dpp:DICPUDRAFT_153626"/>
<evidence type="ECO:0000313" key="3">
    <source>
        <dbReference type="EMBL" id="EGC34222.1"/>
    </source>
</evidence>
<evidence type="ECO:0008006" key="5">
    <source>
        <dbReference type="Google" id="ProtNLM"/>
    </source>
</evidence>
<proteinExistence type="predicted"/>
<keyword evidence="4" id="KW-1185">Reference proteome</keyword>
<dbReference type="RefSeq" id="XP_003289274.1">
    <property type="nucleotide sequence ID" value="XM_003289226.1"/>
</dbReference>
<dbReference type="Proteomes" id="UP000001064">
    <property type="component" value="Unassembled WGS sequence"/>
</dbReference>
<organism evidence="3 4">
    <name type="scientific">Dictyostelium purpureum</name>
    <name type="common">Slime mold</name>
    <dbReference type="NCBI Taxonomy" id="5786"/>
    <lineage>
        <taxon>Eukaryota</taxon>
        <taxon>Amoebozoa</taxon>
        <taxon>Evosea</taxon>
        <taxon>Eumycetozoa</taxon>
        <taxon>Dictyostelia</taxon>
        <taxon>Dictyosteliales</taxon>
        <taxon>Dictyosteliaceae</taxon>
        <taxon>Dictyostelium</taxon>
    </lineage>
</organism>
<feature type="region of interest" description="Disordered" evidence="1">
    <location>
        <begin position="308"/>
        <end position="339"/>
    </location>
</feature>
<feature type="compositionally biased region" description="Basic and acidic residues" evidence="1">
    <location>
        <begin position="314"/>
        <end position="331"/>
    </location>
</feature>
<dbReference type="VEuPathDB" id="AmoebaDB:DICPUDRAFT_153626"/>
<keyword evidence="2" id="KW-0472">Membrane</keyword>
<keyword evidence="2" id="KW-0812">Transmembrane</keyword>
<protein>
    <recommendedName>
        <fullName evidence="5">Histone H2A/H2B/H3 domain-containing protein</fullName>
    </recommendedName>
</protein>
<dbReference type="InParanoid" id="F0ZPD0"/>
<feature type="transmembrane region" description="Helical" evidence="2">
    <location>
        <begin position="477"/>
        <end position="497"/>
    </location>
</feature>
<gene>
    <name evidence="3" type="ORF">DICPUDRAFT_153626</name>
</gene>
<dbReference type="InterPro" id="IPR009072">
    <property type="entry name" value="Histone-fold"/>
</dbReference>
<dbReference type="AlphaFoldDB" id="F0ZPD0"/>
<dbReference type="SUPFAM" id="SSF47113">
    <property type="entry name" value="Histone-fold"/>
    <property type="match status" value="1"/>
</dbReference>
<dbReference type="OMA" id="SHKHKTI"/>
<reference evidence="4" key="1">
    <citation type="journal article" date="2011" name="Genome Biol.">
        <title>Comparative genomics of the social amoebae Dictyostelium discoideum and Dictyostelium purpureum.</title>
        <authorList>
            <consortium name="US DOE Joint Genome Institute (JGI-PGF)"/>
            <person name="Sucgang R."/>
            <person name="Kuo A."/>
            <person name="Tian X."/>
            <person name="Salerno W."/>
            <person name="Parikh A."/>
            <person name="Feasley C.L."/>
            <person name="Dalin E."/>
            <person name="Tu H."/>
            <person name="Huang E."/>
            <person name="Barry K."/>
            <person name="Lindquist E."/>
            <person name="Shapiro H."/>
            <person name="Bruce D."/>
            <person name="Schmutz J."/>
            <person name="Salamov A."/>
            <person name="Fey P."/>
            <person name="Gaudet P."/>
            <person name="Anjard C."/>
            <person name="Babu M.M."/>
            <person name="Basu S."/>
            <person name="Bushmanova Y."/>
            <person name="van der Wel H."/>
            <person name="Katoh-Kurasawa M."/>
            <person name="Dinh C."/>
            <person name="Coutinho P.M."/>
            <person name="Saito T."/>
            <person name="Elias M."/>
            <person name="Schaap P."/>
            <person name="Kay R.R."/>
            <person name="Henrissat B."/>
            <person name="Eichinger L."/>
            <person name="Rivero F."/>
            <person name="Putnam N.H."/>
            <person name="West C.M."/>
            <person name="Loomis W.F."/>
            <person name="Chisholm R.L."/>
            <person name="Shaulsky G."/>
            <person name="Strassmann J.E."/>
            <person name="Queller D.C."/>
            <person name="Kuspa A."/>
            <person name="Grigoriev I.V."/>
        </authorList>
    </citation>
    <scope>NUCLEOTIDE SEQUENCE [LARGE SCALE GENOMIC DNA]</scope>
    <source>
        <strain evidence="4">QSDP1</strain>
    </source>
</reference>
<evidence type="ECO:0000256" key="2">
    <source>
        <dbReference type="SAM" id="Phobius"/>
    </source>
</evidence>
<dbReference type="Gene3D" id="1.10.20.10">
    <property type="entry name" value="Histone, subunit A"/>
    <property type="match status" value="1"/>
</dbReference>
<accession>F0ZPD0</accession>
<keyword evidence="2" id="KW-1133">Transmembrane helix</keyword>
<sequence length="500" mass="56027">MESYSPSIQKLCVFLKSQSDISNNGISFLNNFLTDTGNAIIVESIHSSKSHKHKTILIEDIESGLNVVFPSEIADAIINQSKGRIQHTSMKNLMQVKTFGTNQNLSSSMDSTSLLSSNTSNNTGEDLDLDDSDVEGFEIIPNNNSIYAHDVSPCFPIELVFKVTADYISRKKLIHTNPSDFYSVLEQQDSNHVIYTFISYALENITTKILNRISSLDIDEDVIRSSIQENPTLNSIRHKVIQASNIANKLLASSDVKNSDLPTSLSNSFIYNQSLSSNSLSNSFDNDLINDSDSDGDIERFKNNSIIINDYDDDNKNNQDSKLEQKVEEKPTSVAAEETNKKEEIDTNININNNNTDKNNDINKNLDSSEITKQIKKVVEDISKSIVNKNNVQNINNINNKNSDDNNNSLKLKEENIKLLNNIKTILNNSSNTNKVYEDLANSTQIIKRTRKVPNLFRFDEPIDLVQAFVDGIHLEITNGMFLVLLVLVGFALQNFVKAN</sequence>